<dbReference type="EMBL" id="FNZX01000009">
    <property type="protein sequence ID" value="SEK73082.1"/>
    <property type="molecule type" value="Genomic_DNA"/>
</dbReference>
<dbReference type="AlphaFoldDB" id="A0A1H7JF49"/>
<proteinExistence type="predicted"/>
<evidence type="ECO:0000313" key="3">
    <source>
        <dbReference type="Proteomes" id="UP000182321"/>
    </source>
</evidence>
<evidence type="ECO:0000313" key="2">
    <source>
        <dbReference type="EMBL" id="SEK73082.1"/>
    </source>
</evidence>
<name>A0A1H7JF49_9FIRM</name>
<gene>
    <name evidence="2" type="ORF">SAMN02910377_01672</name>
</gene>
<keyword evidence="1" id="KW-0472">Membrane</keyword>
<sequence>MSNKLNVFVKRILDICFFIGAVMEVAVPFGLKYAVNLTIKILGETTEYAKILEHYPYAVVSIMVAGGSALLILFELRKMMKTVIEDDCFVMQNVTSLYKMGTYAFVITGVKLLRCFVYFTPSAVVVAGVFFFAGLFSKVLARVFERAVSYKQENDLTI</sequence>
<feature type="transmembrane region" description="Helical" evidence="1">
    <location>
        <begin position="12"/>
        <end position="35"/>
    </location>
</feature>
<keyword evidence="1" id="KW-0812">Transmembrane</keyword>
<organism evidence="2 3">
    <name type="scientific">Pseudobutyrivibrio ruminis</name>
    <dbReference type="NCBI Taxonomy" id="46206"/>
    <lineage>
        <taxon>Bacteria</taxon>
        <taxon>Bacillati</taxon>
        <taxon>Bacillota</taxon>
        <taxon>Clostridia</taxon>
        <taxon>Lachnospirales</taxon>
        <taxon>Lachnospiraceae</taxon>
        <taxon>Pseudobutyrivibrio</taxon>
    </lineage>
</organism>
<keyword evidence="1" id="KW-1133">Transmembrane helix</keyword>
<feature type="transmembrane region" description="Helical" evidence="1">
    <location>
        <begin position="116"/>
        <end position="136"/>
    </location>
</feature>
<feature type="transmembrane region" description="Helical" evidence="1">
    <location>
        <begin position="55"/>
        <end position="76"/>
    </location>
</feature>
<evidence type="ECO:0000256" key="1">
    <source>
        <dbReference type="SAM" id="Phobius"/>
    </source>
</evidence>
<dbReference type="InterPro" id="IPR021354">
    <property type="entry name" value="DUF2975"/>
</dbReference>
<protein>
    <recommendedName>
        <fullName evidence="4">DUF2975 domain-containing protein</fullName>
    </recommendedName>
</protein>
<evidence type="ECO:0008006" key="4">
    <source>
        <dbReference type="Google" id="ProtNLM"/>
    </source>
</evidence>
<dbReference type="Pfam" id="PF11188">
    <property type="entry name" value="DUF2975"/>
    <property type="match status" value="1"/>
</dbReference>
<accession>A0A1H7JF49</accession>
<dbReference type="Proteomes" id="UP000182321">
    <property type="component" value="Unassembled WGS sequence"/>
</dbReference>
<dbReference type="RefSeq" id="WP_074790935.1">
    <property type="nucleotide sequence ID" value="NZ_FNZX01000009.1"/>
</dbReference>
<reference evidence="3" key="1">
    <citation type="submission" date="2016-10" db="EMBL/GenBank/DDBJ databases">
        <authorList>
            <person name="Varghese N."/>
        </authorList>
    </citation>
    <scope>NUCLEOTIDE SEQUENCE [LARGE SCALE GENOMIC DNA]</scope>
    <source>
        <strain evidence="3">ACV-9</strain>
    </source>
</reference>
<keyword evidence="3" id="KW-1185">Reference proteome</keyword>